<dbReference type="SUPFAM" id="SSF53335">
    <property type="entry name" value="S-adenosyl-L-methionine-dependent methyltransferases"/>
    <property type="match status" value="1"/>
</dbReference>
<dbReference type="Proteomes" id="UP000219689">
    <property type="component" value="Unassembled WGS sequence"/>
</dbReference>
<name>A0A2A5QTT5_9EURY</name>
<dbReference type="InterPro" id="IPR029063">
    <property type="entry name" value="SAM-dependent_MTases_sf"/>
</dbReference>
<dbReference type="AlphaFoldDB" id="A0A2A5QTT5"/>
<dbReference type="RefSeq" id="WP_097379185.1">
    <property type="nucleotide sequence ID" value="NZ_NXNI01000001.1"/>
</dbReference>
<dbReference type="Gene3D" id="3.40.50.150">
    <property type="entry name" value="Vaccinia Virus protein VP39"/>
    <property type="match status" value="1"/>
</dbReference>
<keyword evidence="2" id="KW-1185">Reference proteome</keyword>
<comment type="caution">
    <text evidence="1">The sequence shown here is derived from an EMBL/GenBank/DDBJ whole genome shotgun (WGS) entry which is preliminary data.</text>
</comment>
<evidence type="ECO:0008006" key="3">
    <source>
        <dbReference type="Google" id="ProtNLM"/>
    </source>
</evidence>
<dbReference type="EMBL" id="NXNI01000001">
    <property type="protein sequence ID" value="PCR90240.1"/>
    <property type="molecule type" value="Genomic_DNA"/>
</dbReference>
<gene>
    <name evidence="1" type="ORF">CP557_06600</name>
</gene>
<reference evidence="1 2" key="1">
    <citation type="submission" date="2017-09" db="EMBL/GenBank/DDBJ databases">
        <title>Genome sequences of Natrinema ejinorence JCM 13890T.</title>
        <authorList>
            <person name="Roh S.W."/>
            <person name="Kim Y.B."/>
            <person name="Kim J.Y."/>
        </authorList>
    </citation>
    <scope>NUCLEOTIDE SEQUENCE [LARGE SCALE GENOMIC DNA]</scope>
    <source>
        <strain evidence="1 2">JCM 13890</strain>
    </source>
</reference>
<organism evidence="1 2">
    <name type="scientific">Natrinema ejinorense</name>
    <dbReference type="NCBI Taxonomy" id="373386"/>
    <lineage>
        <taxon>Archaea</taxon>
        <taxon>Methanobacteriati</taxon>
        <taxon>Methanobacteriota</taxon>
        <taxon>Stenosarchaea group</taxon>
        <taxon>Halobacteria</taxon>
        <taxon>Halobacteriales</taxon>
        <taxon>Natrialbaceae</taxon>
        <taxon>Natrinema</taxon>
    </lineage>
</organism>
<sequence length="255" mass="28614">MQTHEIKNGCEYVVGDASEVLEEYREAAAVTFLDDAWASPQRVKRLEAIYDTHPFNERIGSQNDSAPDESTSVEILDACYDSLTEGGWLVSDAQDWVAPHLLNYLVRKWGDASQSHENYEGGGYRKLGGVTFLCENGEPSDQTKGTFLTRGGYLVIFAHKGPTDRKTDVPARQLVRQKCIQNDKYDWMSIKPIEPYVNWIEGLVDPGELILVPCAGTAPAALAAERVFGDDARYVCIDNNEQAFEAFKRRRENEL</sequence>
<evidence type="ECO:0000313" key="2">
    <source>
        <dbReference type="Proteomes" id="UP000219689"/>
    </source>
</evidence>
<accession>A0A2A5QTT5</accession>
<proteinExistence type="predicted"/>
<protein>
    <recommendedName>
        <fullName evidence="3">Methyltransferase</fullName>
    </recommendedName>
</protein>
<dbReference type="OrthoDB" id="326043at2157"/>
<evidence type="ECO:0000313" key="1">
    <source>
        <dbReference type="EMBL" id="PCR90240.1"/>
    </source>
</evidence>